<dbReference type="GO" id="GO:0006820">
    <property type="term" value="P:monoatomic anion transport"/>
    <property type="evidence" value="ECO:0007669"/>
    <property type="project" value="TreeGrafter"/>
</dbReference>
<dbReference type="PANTHER" id="PTHR11662:SF280">
    <property type="entry name" value="FI21844P1-RELATED"/>
    <property type="match status" value="1"/>
</dbReference>
<dbReference type="FunFam" id="1.20.1250.20:FF:000144">
    <property type="entry name" value="Picot, isoform B"/>
    <property type="match status" value="1"/>
</dbReference>
<keyword evidence="15" id="KW-1185">Reference proteome</keyword>
<dbReference type="OrthoDB" id="2985014at2759"/>
<keyword evidence="6 12" id="KW-1133">Transmembrane helix</keyword>
<comment type="similarity">
    <text evidence="2">Belongs to the major facilitator superfamily. Sodium/anion cotransporter family.</text>
</comment>
<accession>A0A9P0DCZ2</accession>
<gene>
    <name evidence="14" type="ORF">CEUTPL_LOCUS2595</name>
</gene>
<dbReference type="PANTHER" id="PTHR11662">
    <property type="entry name" value="SOLUTE CARRIER FAMILY 17"/>
    <property type="match status" value="1"/>
</dbReference>
<keyword evidence="9" id="KW-0406">Ion transport</keyword>
<evidence type="ECO:0000259" key="13">
    <source>
        <dbReference type="PROSITE" id="PS50850"/>
    </source>
</evidence>
<dbReference type="GO" id="GO:0015293">
    <property type="term" value="F:symporter activity"/>
    <property type="evidence" value="ECO:0007669"/>
    <property type="project" value="UniProtKB-KW"/>
</dbReference>
<evidence type="ECO:0000256" key="10">
    <source>
        <dbReference type="ARBA" id="ARBA00054632"/>
    </source>
</evidence>
<keyword evidence="9" id="KW-0739">Sodium transport</keyword>
<dbReference type="GO" id="GO:0016020">
    <property type="term" value="C:membrane"/>
    <property type="evidence" value="ECO:0007669"/>
    <property type="project" value="UniProtKB-SubCell"/>
</dbReference>
<feature type="transmembrane region" description="Helical" evidence="12">
    <location>
        <begin position="82"/>
        <end position="103"/>
    </location>
</feature>
<dbReference type="InterPro" id="IPR036259">
    <property type="entry name" value="MFS_trans_sf"/>
</dbReference>
<dbReference type="SUPFAM" id="SSF103473">
    <property type="entry name" value="MFS general substrate transporter"/>
    <property type="match status" value="1"/>
</dbReference>
<feature type="transmembrane region" description="Helical" evidence="12">
    <location>
        <begin position="175"/>
        <end position="197"/>
    </location>
</feature>
<feature type="transmembrane region" description="Helical" evidence="12">
    <location>
        <begin position="435"/>
        <end position="455"/>
    </location>
</feature>
<keyword evidence="4 12" id="KW-0812">Transmembrane</keyword>
<sequence length="478" mass="53151">MKQVKEGKITAELLEGFLKNKICVEPAPKIGYRHLQVFLYFLLCFIGFGFRVILSVAIVAMTDPNTNPNPNIPTYPEWQDKNVILSAFFWGYMLPQVFAGWAARRFGAKWFLVTTFAVNSVAGFLTPMAAAQFGSKGVMLIRVAQGLTQGFMYPSVTHLMSQWVPVEERSRLSTIVYAAGSAGTIVAMFVSGLISASPYGWPMVFYLYGGLGIIWCVLMALLGHDSPSIHPYISKAEQFYIERSLMHNMDKGNHPTPWKAILTSSKVWALLLAMIGNNYTWWTLLTQIPSYMNSVMHFDIKNNSLLSSLPYLTLWILSFGVGFSSDYIINKGLLERTTSRKVFNSFGMYLPAIALVILGYTRSDEPIRGVALLIAAVSTNAFHFAGFSPNSMDLSPNHAGAIMGLGGLSQFTGVIAPLVVQAVVTDPTNPVHWRYVFFISAGLCVITATIFNIFATAKEQTWNNEEEKQDLENYLKKI</sequence>
<feature type="transmembrane region" description="Helical" evidence="12">
    <location>
        <begin position="399"/>
        <end position="423"/>
    </location>
</feature>
<feature type="transmembrane region" description="Helical" evidence="12">
    <location>
        <begin position="342"/>
        <end position="361"/>
    </location>
</feature>
<evidence type="ECO:0000256" key="8">
    <source>
        <dbReference type="ARBA" id="ARBA00023136"/>
    </source>
</evidence>
<dbReference type="Proteomes" id="UP001152799">
    <property type="component" value="Chromosome 11"/>
</dbReference>
<feature type="transmembrane region" description="Helical" evidence="12">
    <location>
        <begin position="267"/>
        <end position="288"/>
    </location>
</feature>
<protein>
    <recommendedName>
        <fullName evidence="11">Putative inorganic phosphate cotransporter</fullName>
    </recommendedName>
</protein>
<keyword evidence="8 12" id="KW-0472">Membrane</keyword>
<dbReference type="Pfam" id="PF07690">
    <property type="entry name" value="MFS_1"/>
    <property type="match status" value="1"/>
</dbReference>
<dbReference type="AlphaFoldDB" id="A0A9P0DCZ2"/>
<feature type="transmembrane region" description="Helical" evidence="12">
    <location>
        <begin position="110"/>
        <end position="131"/>
    </location>
</feature>
<reference evidence="14" key="1">
    <citation type="submission" date="2022-01" db="EMBL/GenBank/DDBJ databases">
        <authorList>
            <person name="King R."/>
        </authorList>
    </citation>
    <scope>NUCLEOTIDE SEQUENCE</scope>
</reference>
<evidence type="ECO:0000313" key="15">
    <source>
        <dbReference type="Proteomes" id="UP001152799"/>
    </source>
</evidence>
<dbReference type="FunFam" id="1.20.1250.20:FF:000003">
    <property type="entry name" value="Solute carrier family 17 member 3"/>
    <property type="match status" value="1"/>
</dbReference>
<feature type="domain" description="Major facilitator superfamily (MFS) profile" evidence="13">
    <location>
        <begin position="35"/>
        <end position="459"/>
    </location>
</feature>
<dbReference type="InterPro" id="IPR011701">
    <property type="entry name" value="MFS"/>
</dbReference>
<dbReference type="InterPro" id="IPR050382">
    <property type="entry name" value="MFS_Na/Anion_cotransporter"/>
</dbReference>
<feature type="transmembrane region" description="Helical" evidence="12">
    <location>
        <begin position="308"/>
        <end position="330"/>
    </location>
</feature>
<feature type="transmembrane region" description="Helical" evidence="12">
    <location>
        <begin position="367"/>
        <end position="387"/>
    </location>
</feature>
<keyword evidence="7" id="KW-0915">Sodium</keyword>
<dbReference type="EMBL" id="OU892287">
    <property type="protein sequence ID" value="CAH1123597.1"/>
    <property type="molecule type" value="Genomic_DNA"/>
</dbReference>
<keyword evidence="5" id="KW-0769">Symport</keyword>
<evidence type="ECO:0000256" key="3">
    <source>
        <dbReference type="ARBA" id="ARBA00022448"/>
    </source>
</evidence>
<comment type="subcellular location">
    <subcellularLocation>
        <location evidence="1">Membrane</location>
        <topology evidence="1">Multi-pass membrane protein</topology>
    </subcellularLocation>
</comment>
<comment type="function">
    <text evidence="10">May be an inorganic phosphate cotransporter.</text>
</comment>
<evidence type="ECO:0000256" key="9">
    <source>
        <dbReference type="ARBA" id="ARBA00023201"/>
    </source>
</evidence>
<evidence type="ECO:0000256" key="1">
    <source>
        <dbReference type="ARBA" id="ARBA00004141"/>
    </source>
</evidence>
<feature type="transmembrane region" description="Helical" evidence="12">
    <location>
        <begin position="37"/>
        <end position="62"/>
    </location>
</feature>
<keyword evidence="3" id="KW-0813">Transport</keyword>
<organism evidence="14 15">
    <name type="scientific">Ceutorhynchus assimilis</name>
    <name type="common">cabbage seed weevil</name>
    <dbReference type="NCBI Taxonomy" id="467358"/>
    <lineage>
        <taxon>Eukaryota</taxon>
        <taxon>Metazoa</taxon>
        <taxon>Ecdysozoa</taxon>
        <taxon>Arthropoda</taxon>
        <taxon>Hexapoda</taxon>
        <taxon>Insecta</taxon>
        <taxon>Pterygota</taxon>
        <taxon>Neoptera</taxon>
        <taxon>Endopterygota</taxon>
        <taxon>Coleoptera</taxon>
        <taxon>Polyphaga</taxon>
        <taxon>Cucujiformia</taxon>
        <taxon>Curculionidae</taxon>
        <taxon>Ceutorhynchinae</taxon>
        <taxon>Ceutorhynchus</taxon>
    </lineage>
</organism>
<evidence type="ECO:0000256" key="7">
    <source>
        <dbReference type="ARBA" id="ARBA00023053"/>
    </source>
</evidence>
<feature type="transmembrane region" description="Helical" evidence="12">
    <location>
        <begin position="203"/>
        <end position="222"/>
    </location>
</feature>
<evidence type="ECO:0000256" key="11">
    <source>
        <dbReference type="ARBA" id="ARBA00068450"/>
    </source>
</evidence>
<evidence type="ECO:0000313" key="14">
    <source>
        <dbReference type="EMBL" id="CAH1123597.1"/>
    </source>
</evidence>
<dbReference type="Gene3D" id="1.20.1250.20">
    <property type="entry name" value="MFS general substrate transporter like domains"/>
    <property type="match status" value="2"/>
</dbReference>
<name>A0A9P0DCZ2_9CUCU</name>
<evidence type="ECO:0000256" key="12">
    <source>
        <dbReference type="SAM" id="Phobius"/>
    </source>
</evidence>
<dbReference type="PROSITE" id="PS50850">
    <property type="entry name" value="MFS"/>
    <property type="match status" value="1"/>
</dbReference>
<evidence type="ECO:0000256" key="6">
    <source>
        <dbReference type="ARBA" id="ARBA00022989"/>
    </source>
</evidence>
<dbReference type="GO" id="GO:0006814">
    <property type="term" value="P:sodium ion transport"/>
    <property type="evidence" value="ECO:0007669"/>
    <property type="project" value="UniProtKB-KW"/>
</dbReference>
<evidence type="ECO:0000256" key="5">
    <source>
        <dbReference type="ARBA" id="ARBA00022847"/>
    </source>
</evidence>
<evidence type="ECO:0000256" key="2">
    <source>
        <dbReference type="ARBA" id="ARBA00008586"/>
    </source>
</evidence>
<dbReference type="InterPro" id="IPR020846">
    <property type="entry name" value="MFS_dom"/>
</dbReference>
<evidence type="ECO:0000256" key="4">
    <source>
        <dbReference type="ARBA" id="ARBA00022692"/>
    </source>
</evidence>
<proteinExistence type="inferred from homology"/>